<dbReference type="PANTHER" id="PTHR43004">
    <property type="entry name" value="TRK SYSTEM POTASSIUM UPTAKE PROTEIN"/>
    <property type="match status" value="1"/>
</dbReference>
<dbReference type="Gene3D" id="3.40.30.120">
    <property type="match status" value="1"/>
</dbReference>
<dbReference type="AlphaFoldDB" id="A0AAN6ZT41"/>
<comment type="cofactor">
    <cofactor evidence="1">
        <name>FAD</name>
        <dbReference type="ChEBI" id="CHEBI:57692"/>
    </cofactor>
</comment>
<feature type="domain" description="FAD-binding" evidence="6">
    <location>
        <begin position="7"/>
        <end position="368"/>
    </location>
</feature>
<dbReference type="GO" id="GO:0071949">
    <property type="term" value="F:FAD binding"/>
    <property type="evidence" value="ECO:0007669"/>
    <property type="project" value="InterPro"/>
</dbReference>
<evidence type="ECO:0000313" key="7">
    <source>
        <dbReference type="EMBL" id="KAK4150905.1"/>
    </source>
</evidence>
<proteinExistence type="predicted"/>
<keyword evidence="8" id="KW-1185">Reference proteome</keyword>
<dbReference type="Proteomes" id="UP001302745">
    <property type="component" value="Unassembled WGS sequence"/>
</dbReference>
<dbReference type="InterPro" id="IPR050641">
    <property type="entry name" value="RIFMO-like"/>
</dbReference>
<reference evidence="7" key="2">
    <citation type="submission" date="2023-05" db="EMBL/GenBank/DDBJ databases">
        <authorList>
            <consortium name="Lawrence Berkeley National Laboratory"/>
            <person name="Steindorff A."/>
            <person name="Hensen N."/>
            <person name="Bonometti L."/>
            <person name="Westerberg I."/>
            <person name="Brannstrom I.O."/>
            <person name="Guillou S."/>
            <person name="Cros-Aarteil S."/>
            <person name="Calhoun S."/>
            <person name="Haridas S."/>
            <person name="Kuo A."/>
            <person name="Mondo S."/>
            <person name="Pangilinan J."/>
            <person name="Riley R."/>
            <person name="Labutti K."/>
            <person name="Andreopoulos B."/>
            <person name="Lipzen A."/>
            <person name="Chen C."/>
            <person name="Yanf M."/>
            <person name="Daum C."/>
            <person name="Ng V."/>
            <person name="Clum A."/>
            <person name="Ohm R."/>
            <person name="Martin F."/>
            <person name="Silar P."/>
            <person name="Natvig D."/>
            <person name="Lalanne C."/>
            <person name="Gautier V."/>
            <person name="Ament-Velasquez S.L."/>
            <person name="Kruys A."/>
            <person name="Hutchinson M.I."/>
            <person name="Powell A.J."/>
            <person name="Barry K."/>
            <person name="Miller A.N."/>
            <person name="Grigoriev I.V."/>
            <person name="Debuchy R."/>
            <person name="Gladieux P."/>
            <person name="Thoren M.H."/>
            <person name="Johannesson H."/>
        </authorList>
    </citation>
    <scope>NUCLEOTIDE SEQUENCE</scope>
    <source>
        <strain evidence="7">CBS 538.74</strain>
    </source>
</reference>
<reference evidence="7" key="1">
    <citation type="journal article" date="2023" name="Mol. Phylogenet. Evol.">
        <title>Genome-scale phylogeny and comparative genomics of the fungal order Sordariales.</title>
        <authorList>
            <person name="Hensen N."/>
            <person name="Bonometti L."/>
            <person name="Westerberg I."/>
            <person name="Brannstrom I.O."/>
            <person name="Guillou S."/>
            <person name="Cros-Aarteil S."/>
            <person name="Calhoun S."/>
            <person name="Haridas S."/>
            <person name="Kuo A."/>
            <person name="Mondo S."/>
            <person name="Pangilinan J."/>
            <person name="Riley R."/>
            <person name="LaButti K."/>
            <person name="Andreopoulos B."/>
            <person name="Lipzen A."/>
            <person name="Chen C."/>
            <person name="Yan M."/>
            <person name="Daum C."/>
            <person name="Ng V."/>
            <person name="Clum A."/>
            <person name="Steindorff A."/>
            <person name="Ohm R.A."/>
            <person name="Martin F."/>
            <person name="Silar P."/>
            <person name="Natvig D.O."/>
            <person name="Lalanne C."/>
            <person name="Gautier V."/>
            <person name="Ament-Velasquez S.L."/>
            <person name="Kruys A."/>
            <person name="Hutchinson M.I."/>
            <person name="Powell A.J."/>
            <person name="Barry K."/>
            <person name="Miller A.N."/>
            <person name="Grigoriev I.V."/>
            <person name="Debuchy R."/>
            <person name="Gladieux P."/>
            <person name="Hiltunen Thoren M."/>
            <person name="Johannesson H."/>
        </authorList>
    </citation>
    <scope>NUCLEOTIDE SEQUENCE</scope>
    <source>
        <strain evidence="7">CBS 538.74</strain>
    </source>
</reference>
<gene>
    <name evidence="7" type="ORF">C8A00DRAFT_17631</name>
</gene>
<evidence type="ECO:0000313" key="8">
    <source>
        <dbReference type="Proteomes" id="UP001302745"/>
    </source>
</evidence>
<accession>A0AAN6ZT41</accession>
<dbReference type="Gene3D" id="3.30.9.10">
    <property type="entry name" value="D-Amino Acid Oxidase, subunit A, domain 2"/>
    <property type="match status" value="1"/>
</dbReference>
<dbReference type="PRINTS" id="PR00420">
    <property type="entry name" value="RNGMNOXGNASE"/>
</dbReference>
<feature type="transmembrane region" description="Helical" evidence="5">
    <location>
        <begin position="6"/>
        <end position="27"/>
    </location>
</feature>
<keyword evidence="5" id="KW-0812">Transmembrane</keyword>
<dbReference type="InterPro" id="IPR036188">
    <property type="entry name" value="FAD/NAD-bd_sf"/>
</dbReference>
<keyword evidence="3" id="KW-0274">FAD</keyword>
<comment type="caution">
    <text evidence="7">The sequence shown here is derived from an EMBL/GenBank/DDBJ whole genome shotgun (WGS) entry which is preliminary data.</text>
</comment>
<evidence type="ECO:0000256" key="4">
    <source>
        <dbReference type="ARBA" id="ARBA00023002"/>
    </source>
</evidence>
<dbReference type="Pfam" id="PF01494">
    <property type="entry name" value="FAD_binding_3"/>
    <property type="match status" value="1"/>
</dbReference>
<dbReference type="EMBL" id="MU857044">
    <property type="protein sequence ID" value="KAK4150905.1"/>
    <property type="molecule type" value="Genomic_DNA"/>
</dbReference>
<dbReference type="SUPFAM" id="SSF51905">
    <property type="entry name" value="FAD/NAD(P)-binding domain"/>
    <property type="match status" value="1"/>
</dbReference>
<evidence type="ECO:0000259" key="6">
    <source>
        <dbReference type="Pfam" id="PF01494"/>
    </source>
</evidence>
<dbReference type="PANTHER" id="PTHR43004:SF19">
    <property type="entry name" value="BINDING MONOOXYGENASE, PUTATIVE (JCVI)-RELATED"/>
    <property type="match status" value="1"/>
</dbReference>
<keyword evidence="5" id="KW-1133">Transmembrane helix</keyword>
<evidence type="ECO:0000256" key="3">
    <source>
        <dbReference type="ARBA" id="ARBA00022827"/>
    </source>
</evidence>
<keyword evidence="2" id="KW-0285">Flavoprotein</keyword>
<dbReference type="GO" id="GO:0016709">
    <property type="term" value="F:oxidoreductase activity, acting on paired donors, with incorporation or reduction of molecular oxygen, NAD(P)H as one donor, and incorporation of one atom of oxygen"/>
    <property type="evidence" value="ECO:0007669"/>
    <property type="project" value="UniProtKB-ARBA"/>
</dbReference>
<organism evidence="7 8">
    <name type="scientific">Chaetomidium leptoderma</name>
    <dbReference type="NCBI Taxonomy" id="669021"/>
    <lineage>
        <taxon>Eukaryota</taxon>
        <taxon>Fungi</taxon>
        <taxon>Dikarya</taxon>
        <taxon>Ascomycota</taxon>
        <taxon>Pezizomycotina</taxon>
        <taxon>Sordariomycetes</taxon>
        <taxon>Sordariomycetidae</taxon>
        <taxon>Sordariales</taxon>
        <taxon>Chaetomiaceae</taxon>
        <taxon>Chaetomidium</taxon>
    </lineage>
</organism>
<evidence type="ECO:0000256" key="2">
    <source>
        <dbReference type="ARBA" id="ARBA00022630"/>
    </source>
</evidence>
<keyword evidence="4" id="KW-0560">Oxidoreductase</keyword>
<evidence type="ECO:0000256" key="1">
    <source>
        <dbReference type="ARBA" id="ARBA00001974"/>
    </source>
</evidence>
<keyword evidence="5" id="KW-0472">Membrane</keyword>
<protein>
    <submittedName>
        <fullName evidence="7">FAD binding domain-containing protein</fullName>
    </submittedName>
</protein>
<sequence length="553" mass="60143">MAAPIQTSVIIIGGSIVGLSSALFLAAQKVPFILLERHKGSSPHPRAIGWTYRSMELFRSVGLEDAIASQAGAAQGKPRRVKATTLCGEWFEESHWTKQPGAARGPPPQVDPSTITPVHDVALSQDKLEPILRAKVLELGGDLRLGHTMTSWSEDADGVTTTATSPDGTPITIRSQYLIACDGARSRIRNDLAIPSSGVGYLRTLRSILFRCEPINHFLQRGIHQWTISNPSLDAFLVTYSDSRWALMTNDAAHDSLTESQQKALIRQAIGESEAQPQPITDADIEILAHGKWDLAGSIATQFSSPGSRVFLAGDAAHTLPPNRGGYGANTGIADAHNLAWKLAAVLAGRAGRGLLETYDAERRPVARVRHDQIFVREDYKRFVAGSEWERGEGKGVEVLDDVAMELGQLYRSSAVVFEGEGEGGLLPVAKTPADWRGQPGTRAPHVVLVRAADGETISSLDLFGSEWVLASEEGRWVSEDQECRFVQVGRDVREVKEGEFRERFGLGSSGAVLVRPDGYIAARWAEMPEDVQETFRGVIARVAHRPLTDAAR</sequence>
<evidence type="ECO:0000256" key="5">
    <source>
        <dbReference type="SAM" id="Phobius"/>
    </source>
</evidence>
<dbReference type="InterPro" id="IPR002938">
    <property type="entry name" value="FAD-bd"/>
</dbReference>
<dbReference type="Gene3D" id="3.50.50.60">
    <property type="entry name" value="FAD/NAD(P)-binding domain"/>
    <property type="match status" value="1"/>
</dbReference>
<name>A0AAN6ZT41_9PEZI</name>
<dbReference type="Pfam" id="PF21274">
    <property type="entry name" value="Rng_hyd_C"/>
    <property type="match status" value="1"/>
</dbReference>